<organism evidence="8 9">
    <name type="scientific">Segatella buccae ATCC 33574</name>
    <dbReference type="NCBI Taxonomy" id="873513"/>
    <lineage>
        <taxon>Bacteria</taxon>
        <taxon>Pseudomonadati</taxon>
        <taxon>Bacteroidota</taxon>
        <taxon>Bacteroidia</taxon>
        <taxon>Bacteroidales</taxon>
        <taxon>Prevotellaceae</taxon>
        <taxon>Segatella</taxon>
    </lineage>
</organism>
<accession>E6K584</accession>
<dbReference type="Gene3D" id="2.60.120.260">
    <property type="entry name" value="Galactose-binding domain-like"/>
    <property type="match status" value="1"/>
</dbReference>
<keyword evidence="4 6" id="KW-0732">Signal</keyword>
<comment type="similarity">
    <text evidence="2">Belongs to the glycosyl hydrolase 51 family.</text>
</comment>
<dbReference type="STRING" id="873513.HMPREF6485_0723"/>
<dbReference type="HOGENOM" id="CLU_010060_2_1_10"/>
<feature type="domain" description="Alpha-L-arabinofuranosidase C-terminal" evidence="7">
    <location>
        <begin position="684"/>
        <end position="848"/>
    </location>
</feature>
<reference evidence="8 9" key="1">
    <citation type="submission" date="2010-10" db="EMBL/GenBank/DDBJ databases">
        <authorList>
            <person name="Muzny D."/>
            <person name="Qin X."/>
            <person name="Deng J."/>
            <person name="Jiang H."/>
            <person name="Liu Y."/>
            <person name="Qu J."/>
            <person name="Song X.-Z."/>
            <person name="Zhang L."/>
            <person name="Thornton R."/>
            <person name="Coyle M."/>
            <person name="Francisco L."/>
            <person name="Jackson L."/>
            <person name="Javaid M."/>
            <person name="Korchina V."/>
            <person name="Kovar C."/>
            <person name="Mata R."/>
            <person name="Mathew T."/>
            <person name="Ngo R."/>
            <person name="Nguyen L."/>
            <person name="Nguyen N."/>
            <person name="Okwuonu G."/>
            <person name="Ongeri F."/>
            <person name="Pham C."/>
            <person name="Simmons D."/>
            <person name="Wilczek-Boney K."/>
            <person name="Hale W."/>
            <person name="Jakkamsetti A."/>
            <person name="Pham P."/>
            <person name="Ruth R."/>
            <person name="San Lucas F."/>
            <person name="Warren J."/>
            <person name="Zhang J."/>
            <person name="Zhao Z."/>
            <person name="Zhou C."/>
            <person name="Zhu D."/>
            <person name="Lee S."/>
            <person name="Bess C."/>
            <person name="Blankenburg K."/>
            <person name="Forbes L."/>
            <person name="Fu Q."/>
            <person name="Gubbala S."/>
            <person name="Hirani K."/>
            <person name="Jayaseelan J.C."/>
            <person name="Lara F."/>
            <person name="Munidasa M."/>
            <person name="Palculict T."/>
            <person name="Patil S."/>
            <person name="Pu L.-L."/>
            <person name="Saada N."/>
            <person name="Tang L."/>
            <person name="Weissenberger G."/>
            <person name="Zhu Y."/>
            <person name="Hemphill L."/>
            <person name="Shang Y."/>
            <person name="Youmans B."/>
            <person name="Ayvaz T."/>
            <person name="Ross M."/>
            <person name="Santibanez J."/>
            <person name="Aqrawi P."/>
            <person name="Gross S."/>
            <person name="Joshi V."/>
            <person name="Fowler G."/>
            <person name="Nazareth L."/>
            <person name="Reid J."/>
            <person name="Worley K."/>
            <person name="Petrosino J."/>
            <person name="Highlander S."/>
            <person name="Gibbs R."/>
        </authorList>
    </citation>
    <scope>NUCLEOTIDE SEQUENCE [LARGE SCALE GENOMIC DNA]</scope>
    <source>
        <strain evidence="8 9">ATCC 33574</strain>
    </source>
</reference>
<dbReference type="GO" id="GO:0046373">
    <property type="term" value="P:L-arabinose metabolic process"/>
    <property type="evidence" value="ECO:0007669"/>
    <property type="project" value="InterPro"/>
</dbReference>
<keyword evidence="5" id="KW-0378">Hydrolase</keyword>
<dbReference type="PANTHER" id="PTHR31776">
    <property type="entry name" value="ALPHA-L-ARABINOFURANOSIDASE 1"/>
    <property type="match status" value="1"/>
</dbReference>
<evidence type="ECO:0000256" key="1">
    <source>
        <dbReference type="ARBA" id="ARBA00001462"/>
    </source>
</evidence>
<name>E6K584_9BACT</name>
<dbReference type="InterPro" id="IPR017853">
    <property type="entry name" value="GH"/>
</dbReference>
<comment type="caution">
    <text evidence="8">The sequence shown here is derived from an EMBL/GenBank/DDBJ whole genome shotgun (WGS) entry which is preliminary data.</text>
</comment>
<dbReference type="PANTHER" id="PTHR31776:SF26">
    <property type="entry name" value="SECRETED ARABINOSIDASE"/>
    <property type="match status" value="1"/>
</dbReference>
<dbReference type="InterPro" id="IPR055133">
    <property type="entry name" value="BT_3657-like_N"/>
</dbReference>
<evidence type="ECO:0000256" key="2">
    <source>
        <dbReference type="ARBA" id="ARBA00007186"/>
    </source>
</evidence>
<proteinExistence type="inferred from homology"/>
<dbReference type="Pfam" id="PF22847">
    <property type="entry name" value="BT_3657-like_N"/>
    <property type="match status" value="1"/>
</dbReference>
<dbReference type="SUPFAM" id="SSF75005">
    <property type="entry name" value="Arabinanase/levansucrase/invertase"/>
    <property type="match status" value="1"/>
</dbReference>
<dbReference type="EMBL" id="AEPD01000015">
    <property type="protein sequence ID" value="EFU31330.1"/>
    <property type="molecule type" value="Genomic_DNA"/>
</dbReference>
<dbReference type="Pfam" id="PF22848">
    <property type="entry name" value="ASD1_dom"/>
    <property type="match status" value="1"/>
</dbReference>
<dbReference type="AlphaFoldDB" id="E6K584"/>
<dbReference type="InterPro" id="IPR051563">
    <property type="entry name" value="Glycosyl_Hydrolase_51"/>
</dbReference>
<dbReference type="InterPro" id="IPR010720">
    <property type="entry name" value="Alpha-L-AF_C"/>
</dbReference>
<protein>
    <recommendedName>
        <fullName evidence="3">non-reducing end alpha-L-arabinofuranosidase</fullName>
        <ecNumber evidence="3">3.2.1.55</ecNumber>
    </recommendedName>
</protein>
<feature type="chain" id="PRO_5003205258" description="non-reducing end alpha-L-arabinofuranosidase" evidence="6">
    <location>
        <begin position="27"/>
        <end position="854"/>
    </location>
</feature>
<evidence type="ECO:0000256" key="6">
    <source>
        <dbReference type="SAM" id="SignalP"/>
    </source>
</evidence>
<gene>
    <name evidence="8" type="ORF">HMPREF6485_0723</name>
</gene>
<evidence type="ECO:0000256" key="4">
    <source>
        <dbReference type="ARBA" id="ARBA00022729"/>
    </source>
</evidence>
<evidence type="ECO:0000256" key="3">
    <source>
        <dbReference type="ARBA" id="ARBA00012670"/>
    </source>
</evidence>
<dbReference type="Gene3D" id="3.20.20.80">
    <property type="entry name" value="Glycosidases"/>
    <property type="match status" value="1"/>
</dbReference>
<comment type="catalytic activity">
    <reaction evidence="1">
        <text>Hydrolysis of terminal non-reducing alpha-L-arabinofuranoside residues in alpha-L-arabinosides.</text>
        <dbReference type="EC" id="3.2.1.55"/>
    </reaction>
</comment>
<dbReference type="Gene3D" id="2.115.10.20">
    <property type="entry name" value="Glycosyl hydrolase domain, family 43"/>
    <property type="match status" value="1"/>
</dbReference>
<sequence length="854" mass="95559">MFTHQLKMKKLLSFLAVAAVAAIGNAQSVKPAYSVLGKDTICQVFIYSPGDRAGLHLAYLDDNDRWQDVGQLCSSDYGRWGSEKRMYHPFVLHASDGTWRAVWSVNDYAPCIAAAYSEDLITWRPQDYPQMSVQGCRKPIMFQMEDGTFDIYFHSDKGNRYVHASNDFRTFKEDEEPSTIEDVVWTRDTATVGGKHYEGNLFDIPKLHLSYINDYFRALGADGIMSSESMAQDSERFKTLTGLKARVTVDKAQTKAISDKLVGVFFEDISYAADGGLYAELIQNRDFEYNERDHKGWSPSTAWHSPKPIKIATDNPLSKNNPHYAVLATDTLQNEGWDGIAVKSSQQYAFSFYARNLGTDKKQLQVALVGDDGRELAKAKFKLQGEGWTQYRALLSVKADKNAPTESLHNARLVIVPKGEGEAAIDMVSLFPQDTYKGHGLRKDLAETIAALKPKFVRFPGGCMSHGDGLDNIYHWHHTIGRPEDRVPDRNIWNYHQTRGLGFYEYFQFCEDIGAEPLPVLAAGVPCQNSSNNACGYGGQQGGIPMADMPAYCQEFLNLIEWANGDPATSKWAKMRADAGHPAPFHLKYIGVGNEDIISTPFEERCLMICKAIKEKYPDIIVCGTAGPFHYPSADYIEGWKFAKEHHNIIDMVDEHYYESTGWFMNHLDYYDHYDRKGPKVYVGEYASRTRTLESALAEALFLCHVERNADVVSMTSYAPLLAKDGHHNWNPDLIYFDNTAVTTTPSYETQRLFSAYSGDHYTASTITAPDVPANRLASSVVSDSKTGKTYLRLVNALPVEVDFEVGGLSIPTGSRITGFSGLPADKKTETVTSSVTKDNHISLPPYSVRNIEI</sequence>
<dbReference type="eggNOG" id="COG3534">
    <property type="taxonomic scope" value="Bacteria"/>
</dbReference>
<evidence type="ECO:0000313" key="9">
    <source>
        <dbReference type="Proteomes" id="UP000003112"/>
    </source>
</evidence>
<dbReference type="GO" id="GO:0046556">
    <property type="term" value="F:alpha-L-arabinofuranosidase activity"/>
    <property type="evidence" value="ECO:0007669"/>
    <property type="project" value="UniProtKB-EC"/>
</dbReference>
<evidence type="ECO:0000313" key="8">
    <source>
        <dbReference type="EMBL" id="EFU31330.1"/>
    </source>
</evidence>
<dbReference type="InterPro" id="IPR023296">
    <property type="entry name" value="Glyco_hydro_beta-prop_sf"/>
</dbReference>
<dbReference type="SUPFAM" id="SSF51445">
    <property type="entry name" value="(Trans)glycosidases"/>
    <property type="match status" value="1"/>
</dbReference>
<feature type="signal peptide" evidence="6">
    <location>
        <begin position="1"/>
        <end position="26"/>
    </location>
</feature>
<dbReference type="SMART" id="SM00813">
    <property type="entry name" value="Alpha-L-AF_C"/>
    <property type="match status" value="1"/>
</dbReference>
<dbReference type="Proteomes" id="UP000003112">
    <property type="component" value="Unassembled WGS sequence"/>
</dbReference>
<evidence type="ECO:0000259" key="7">
    <source>
        <dbReference type="SMART" id="SM00813"/>
    </source>
</evidence>
<evidence type="ECO:0000256" key="5">
    <source>
        <dbReference type="ARBA" id="ARBA00022801"/>
    </source>
</evidence>
<keyword evidence="9" id="KW-1185">Reference proteome</keyword>
<dbReference type="Pfam" id="PF06964">
    <property type="entry name" value="Alpha-L-AF_C"/>
    <property type="match status" value="1"/>
</dbReference>
<dbReference type="EC" id="3.2.1.55" evidence="3"/>
<dbReference type="InterPro" id="IPR055235">
    <property type="entry name" value="ASD1_cat"/>
</dbReference>